<reference evidence="1 2" key="1">
    <citation type="submission" date="2024-04" db="EMBL/GenBank/DDBJ databases">
        <title>Albibacterium profundi sp. nov., isolated from sediment of the Challenger Deep of Mariana Trench.</title>
        <authorList>
            <person name="Wang Y."/>
        </authorList>
    </citation>
    <scope>NUCLEOTIDE SEQUENCE [LARGE SCALE GENOMIC DNA]</scope>
    <source>
        <strain evidence="1 2">RHL897</strain>
    </source>
</reference>
<comment type="caution">
    <text evidence="1">The sequence shown here is derived from an EMBL/GenBank/DDBJ whole genome shotgun (WGS) entry which is preliminary data.</text>
</comment>
<accession>A0ABV5CC25</accession>
<protein>
    <submittedName>
        <fullName evidence="1">N-formylglutamate amidohydrolase</fullName>
    </submittedName>
</protein>
<dbReference type="Proteomes" id="UP001580928">
    <property type="component" value="Unassembled WGS sequence"/>
</dbReference>
<proteinExistence type="predicted"/>
<keyword evidence="2" id="KW-1185">Reference proteome</keyword>
<name>A0ABV5CC25_9SPHI</name>
<sequence length="258" mass="30286">MNTTYEIHKENSPIISLALHDGHYIPPDILRNIKLEEHERFREEDPYTAQMADLPVNKVVVNTSRFYVDLNRLKDEAIYKQPEDAWGLQVWNGKFPEEIEKKQMAYYHQFYSDIQILIQNTIQNFGFFIILDIHSYNHRRESPDIDAPFESNPEINIGSKYNESKWNIQTNNFINFLSNSTINGHAPDVRENIKFKGGGFSQWVNQHYSEHGYVLSIEFKKTFMDEWTGRGDIAHIQDIRRVLIDSIPFLTDDIQSAS</sequence>
<evidence type="ECO:0000313" key="2">
    <source>
        <dbReference type="Proteomes" id="UP001580928"/>
    </source>
</evidence>
<dbReference type="Gene3D" id="3.40.630.40">
    <property type="entry name" value="Zn-dependent exopeptidases"/>
    <property type="match status" value="1"/>
</dbReference>
<gene>
    <name evidence="1" type="ORF">WKR92_04590</name>
</gene>
<dbReference type="InterPro" id="IPR007709">
    <property type="entry name" value="N-FG_amidohydro"/>
</dbReference>
<dbReference type="Pfam" id="PF05013">
    <property type="entry name" value="FGase"/>
    <property type="match status" value="1"/>
</dbReference>
<dbReference type="EMBL" id="JBBVGT010000002">
    <property type="protein sequence ID" value="MFB5945104.1"/>
    <property type="molecule type" value="Genomic_DNA"/>
</dbReference>
<dbReference type="RefSeq" id="WP_375556654.1">
    <property type="nucleotide sequence ID" value="NZ_JBBVGT010000002.1"/>
</dbReference>
<organism evidence="1 2">
    <name type="scientific">Albibacterium profundi</name>
    <dbReference type="NCBI Taxonomy" id="3134906"/>
    <lineage>
        <taxon>Bacteria</taxon>
        <taxon>Pseudomonadati</taxon>
        <taxon>Bacteroidota</taxon>
        <taxon>Sphingobacteriia</taxon>
        <taxon>Sphingobacteriales</taxon>
        <taxon>Sphingobacteriaceae</taxon>
        <taxon>Albibacterium</taxon>
    </lineage>
</organism>
<dbReference type="SUPFAM" id="SSF53187">
    <property type="entry name" value="Zn-dependent exopeptidases"/>
    <property type="match status" value="1"/>
</dbReference>
<evidence type="ECO:0000313" key="1">
    <source>
        <dbReference type="EMBL" id="MFB5945104.1"/>
    </source>
</evidence>